<feature type="region of interest" description="Disordered" evidence="4">
    <location>
        <begin position="570"/>
        <end position="597"/>
    </location>
</feature>
<feature type="compositionally biased region" description="Basic and acidic residues" evidence="4">
    <location>
        <begin position="98"/>
        <end position="110"/>
    </location>
</feature>
<dbReference type="InterPro" id="IPR000408">
    <property type="entry name" value="Reg_chr_condens"/>
</dbReference>
<dbReference type="Pfam" id="PF25390">
    <property type="entry name" value="WD40_RLD"/>
    <property type="match status" value="1"/>
</dbReference>
<dbReference type="Gene3D" id="2.60.40.4270">
    <property type="entry name" value="Listeria-Bacteroides repeat domain"/>
    <property type="match status" value="1"/>
</dbReference>
<evidence type="ECO:0000313" key="7">
    <source>
        <dbReference type="EMBL" id="MBO0623234.1"/>
    </source>
</evidence>
<protein>
    <submittedName>
        <fullName evidence="7">InlB B-repeat-containing protein</fullName>
    </submittedName>
</protein>
<dbReference type="InterPro" id="IPR042229">
    <property type="entry name" value="Listeria/Bacterioides_rpt_sf"/>
</dbReference>
<dbReference type="InterPro" id="IPR051553">
    <property type="entry name" value="Ran_GTPase-activating"/>
</dbReference>
<keyword evidence="5" id="KW-0732">Signal</keyword>
<feature type="compositionally biased region" description="Polar residues" evidence="4">
    <location>
        <begin position="129"/>
        <end position="148"/>
    </location>
</feature>
<feature type="domain" description="RCC1-like" evidence="6">
    <location>
        <begin position="215"/>
        <end position="540"/>
    </location>
</feature>
<dbReference type="EMBL" id="JAFMNU010000002">
    <property type="protein sequence ID" value="MBO0623234.1"/>
    <property type="molecule type" value="Genomic_DNA"/>
</dbReference>
<feature type="chain" id="PRO_5046031441" evidence="5">
    <location>
        <begin position="31"/>
        <end position="597"/>
    </location>
</feature>
<sequence>MGNAHGIRRLVTLTAMIGLALIGASTGAYATTGDMTPASATESPSSNPDSSASPLLRAGSEAQARAAAPTASPSPLASNNPSPFKAVQPFNSKRAGRPFRDSSPRDKSPQTRDSSSYTLTFEPDGGSLVSGSPALSQTVTSGHLASPPTVTKSGYLFDGWFLKGSDVAYDFGKPVTSAQSLTARWSSVNDTQWTTADVSGGDTGGSAITLTPPKPRGVRFAQVSAGHDHTLAVGSDGHVYAWGDNRKGELGDSTTINKNTPVRITENEAIKGKIFISVSAGTTFSMALASDGTVYTWGDNSRGELGNGSTTDSSVPVKANLNATITAISAGYWHAMALSSSGTIYTWGDNECGQLGNGHTGVNVNSSPAAVSSSGVTFTTISAGYDFQTALDSQGHAYAWGRNQGGQLSIGTMDGTSSGSNVYTPSRIYGDSTGNPDSTVYTDIDAGYLHVLALSNTGKVYYWGYPLTKSDKADSVHSFYPSQVSLPPEAATPVSVSAGDYSSAMVDSAGSLYMFGSNSSGQLGDGTTNPRSDSDMTKVSLTGVTVTAFDICRHSLAIGSDGLPYSWGEAKNGKLGQGSRDFKAVRRPRLQRSARPR</sequence>
<dbReference type="PROSITE" id="PS50012">
    <property type="entry name" value="RCC1_3"/>
    <property type="match status" value="4"/>
</dbReference>
<dbReference type="PANTHER" id="PTHR45982:SF1">
    <property type="entry name" value="REGULATOR OF CHROMOSOME CONDENSATION"/>
    <property type="match status" value="1"/>
</dbReference>
<evidence type="ECO:0000256" key="3">
    <source>
        <dbReference type="ARBA" id="ARBA00022737"/>
    </source>
</evidence>
<keyword evidence="2" id="KW-0344">Guanine-nucleotide releasing factor</keyword>
<evidence type="ECO:0000256" key="5">
    <source>
        <dbReference type="SAM" id="SignalP"/>
    </source>
</evidence>
<evidence type="ECO:0000256" key="4">
    <source>
        <dbReference type="SAM" id="MobiDB-lite"/>
    </source>
</evidence>
<dbReference type="PRINTS" id="PR00633">
    <property type="entry name" value="RCCNDNSATION"/>
</dbReference>
<dbReference type="InterPro" id="IPR013378">
    <property type="entry name" value="InlB-like_B-rpt"/>
</dbReference>
<dbReference type="Proteomes" id="UP000664299">
    <property type="component" value="Unassembled WGS sequence"/>
</dbReference>
<feature type="region of interest" description="Disordered" evidence="4">
    <location>
        <begin position="33"/>
        <end position="148"/>
    </location>
</feature>
<proteinExistence type="predicted"/>
<keyword evidence="8" id="KW-1185">Reference proteome</keyword>
<reference evidence="7" key="1">
    <citation type="submission" date="2021-03" db="EMBL/GenBank/DDBJ databases">
        <title>Genome sequence of Bifidobacterium asteroides strain wkB204 isolated from a honey bee gut.</title>
        <authorList>
            <person name="Motta E.V.S."/>
            <person name="Kwong W.K."/>
            <person name="Moran N.A."/>
        </authorList>
    </citation>
    <scope>NUCLEOTIDE SEQUENCE</scope>
    <source>
        <strain evidence="7">WkB204</strain>
    </source>
</reference>
<dbReference type="PANTHER" id="PTHR45982">
    <property type="entry name" value="REGULATOR OF CHROMOSOME CONDENSATION"/>
    <property type="match status" value="1"/>
</dbReference>
<feature type="signal peptide" evidence="5">
    <location>
        <begin position="1"/>
        <end position="30"/>
    </location>
</feature>
<feature type="compositionally biased region" description="Low complexity" evidence="4">
    <location>
        <begin position="43"/>
        <end position="83"/>
    </location>
</feature>
<feature type="compositionally biased region" description="Basic residues" evidence="4">
    <location>
        <begin position="585"/>
        <end position="597"/>
    </location>
</feature>
<dbReference type="PROSITE" id="PS00626">
    <property type="entry name" value="RCC1_2"/>
    <property type="match status" value="2"/>
</dbReference>
<comment type="caution">
    <text evidence="7">The sequence shown here is derived from an EMBL/GenBank/DDBJ whole genome shotgun (WGS) entry which is preliminary data.</text>
</comment>
<evidence type="ECO:0000313" key="8">
    <source>
        <dbReference type="Proteomes" id="UP000664299"/>
    </source>
</evidence>
<name>A0ABS3ISC5_9BIFI</name>
<accession>A0ABS3ISC5</accession>
<evidence type="ECO:0000256" key="2">
    <source>
        <dbReference type="ARBA" id="ARBA00022658"/>
    </source>
</evidence>
<evidence type="ECO:0000259" key="6">
    <source>
        <dbReference type="Pfam" id="PF25390"/>
    </source>
</evidence>
<dbReference type="Pfam" id="PF09479">
    <property type="entry name" value="Flg_new"/>
    <property type="match status" value="1"/>
</dbReference>
<comment type="subcellular location">
    <subcellularLocation>
        <location evidence="1">Cell envelope</location>
    </subcellularLocation>
</comment>
<organism evidence="7 8">
    <name type="scientific">Bifidobacterium asteroides</name>
    <dbReference type="NCBI Taxonomy" id="1684"/>
    <lineage>
        <taxon>Bacteria</taxon>
        <taxon>Bacillati</taxon>
        <taxon>Actinomycetota</taxon>
        <taxon>Actinomycetes</taxon>
        <taxon>Bifidobacteriales</taxon>
        <taxon>Bifidobacteriaceae</taxon>
        <taxon>Bifidobacterium</taxon>
    </lineage>
</organism>
<dbReference type="SUPFAM" id="SSF50985">
    <property type="entry name" value="RCC1/BLIP-II"/>
    <property type="match status" value="2"/>
</dbReference>
<dbReference type="Gene3D" id="2.130.10.30">
    <property type="entry name" value="Regulator of chromosome condensation 1/beta-lactamase-inhibitor protein II"/>
    <property type="match status" value="2"/>
</dbReference>
<gene>
    <name evidence="7" type="ORF">J1F30_02455</name>
</gene>
<dbReference type="InterPro" id="IPR009091">
    <property type="entry name" value="RCC1/BLIP-II"/>
</dbReference>
<keyword evidence="3" id="KW-0677">Repeat</keyword>
<evidence type="ECO:0000256" key="1">
    <source>
        <dbReference type="ARBA" id="ARBA00004196"/>
    </source>
</evidence>
<dbReference type="InterPro" id="IPR058923">
    <property type="entry name" value="RCC1-like_dom"/>
</dbReference>